<dbReference type="Proteomes" id="UP001358417">
    <property type="component" value="Unassembled WGS sequence"/>
</dbReference>
<evidence type="ECO:0000313" key="2">
    <source>
        <dbReference type="EMBL" id="KAK5062499.1"/>
    </source>
</evidence>
<proteinExistence type="predicted"/>
<evidence type="ECO:0000256" key="1">
    <source>
        <dbReference type="SAM" id="MobiDB-lite"/>
    </source>
</evidence>
<organism evidence="2 3">
    <name type="scientific">Exophiala bonariae</name>
    <dbReference type="NCBI Taxonomy" id="1690606"/>
    <lineage>
        <taxon>Eukaryota</taxon>
        <taxon>Fungi</taxon>
        <taxon>Dikarya</taxon>
        <taxon>Ascomycota</taxon>
        <taxon>Pezizomycotina</taxon>
        <taxon>Eurotiomycetes</taxon>
        <taxon>Chaetothyriomycetidae</taxon>
        <taxon>Chaetothyriales</taxon>
        <taxon>Herpotrichiellaceae</taxon>
        <taxon>Exophiala</taxon>
    </lineage>
</organism>
<sequence>MKKQDLTASRWASPDVRQMREYPRITRTPSPQKTPWNGSLFGDKWHENTPLPSITHSTTSSDPCVKKTSVTPQPLGALQRQFQTRQLDLQRFQRLFRRLKWKANSLTHWSHRALSLTQEHIRAQQMTREVVHAHPSPQRNPTTSLGRYEMEIDPIEAERQFKIDFYEFYALLERGIVCLLGVWGMAVDSSNNSNTRENDPDNMGPAALGSGNLIGNSRAFHGSSHRFHANLLAALDHPSNPLHLILGTGDARDYIGIAKEFRNKWKDVEVRPDEAFQGDERLEEEWDRKKARRYEKVLRDLKLDELLGSVLGALEMAGSKAEQEVDRLALALGATANDRITLVDTAGVDSDMVHAPFEVGYNPMDYDIEMQL</sequence>
<evidence type="ECO:0000313" key="3">
    <source>
        <dbReference type="Proteomes" id="UP001358417"/>
    </source>
</evidence>
<dbReference type="AlphaFoldDB" id="A0AAV9NMH6"/>
<accession>A0AAV9NMH6</accession>
<keyword evidence="3" id="KW-1185">Reference proteome</keyword>
<dbReference type="GeneID" id="89972750"/>
<reference evidence="2 3" key="1">
    <citation type="submission" date="2023-08" db="EMBL/GenBank/DDBJ databases">
        <title>Black Yeasts Isolated from many extreme environments.</title>
        <authorList>
            <person name="Coleine C."/>
            <person name="Stajich J.E."/>
            <person name="Selbmann L."/>
        </authorList>
    </citation>
    <scope>NUCLEOTIDE SEQUENCE [LARGE SCALE GENOMIC DNA]</scope>
    <source>
        <strain evidence="2 3">CCFEE 5792</strain>
    </source>
</reference>
<feature type="compositionally biased region" description="Polar residues" evidence="1">
    <location>
        <begin position="27"/>
        <end position="36"/>
    </location>
</feature>
<name>A0AAV9NMH6_9EURO</name>
<evidence type="ECO:0008006" key="4">
    <source>
        <dbReference type="Google" id="ProtNLM"/>
    </source>
</evidence>
<comment type="caution">
    <text evidence="2">The sequence shown here is derived from an EMBL/GenBank/DDBJ whole genome shotgun (WGS) entry which is preliminary data.</text>
</comment>
<protein>
    <recommendedName>
        <fullName evidence="4">Prion-inhibition and propagation HeLo domain-containing protein</fullName>
    </recommendedName>
</protein>
<feature type="region of interest" description="Disordered" evidence="1">
    <location>
        <begin position="1"/>
        <end position="36"/>
    </location>
</feature>
<dbReference type="EMBL" id="JAVRRD010000002">
    <property type="protein sequence ID" value="KAK5062499.1"/>
    <property type="molecule type" value="Genomic_DNA"/>
</dbReference>
<dbReference type="RefSeq" id="XP_064710771.1">
    <property type="nucleotide sequence ID" value="XM_064848147.1"/>
</dbReference>
<gene>
    <name evidence="2" type="ORF">LTR84_004572</name>
</gene>